<comment type="subunit">
    <text evidence="7">Homodimer.</text>
</comment>
<dbReference type="Gene3D" id="3.40.640.10">
    <property type="entry name" value="Type I PLP-dependent aspartate aminotransferase-like (Major domain)"/>
    <property type="match status" value="1"/>
</dbReference>
<dbReference type="InterPro" id="IPR015424">
    <property type="entry name" value="PyrdxlP-dep_Trfase"/>
</dbReference>
<reference evidence="12" key="1">
    <citation type="submission" date="2011-03" db="EMBL/GenBank/DDBJ databases">
        <authorList>
            <person name="Voget S."/>
            <person name="Streit W.R."/>
            <person name="Jaeger K.E."/>
            <person name="Daniel R."/>
        </authorList>
    </citation>
    <scope>NUCLEOTIDE SEQUENCE [LARGE SCALE GENOMIC DNA]</scope>
    <source>
        <strain evidence="12">PG1</strain>
    </source>
</reference>
<dbReference type="HAMAP" id="MF_01376">
    <property type="entry name" value="PhnW_aminotrans_5"/>
    <property type="match status" value="1"/>
</dbReference>
<evidence type="ECO:0000256" key="1">
    <source>
        <dbReference type="ARBA" id="ARBA00001933"/>
    </source>
</evidence>
<dbReference type="Pfam" id="PF00266">
    <property type="entry name" value="Aminotran_5"/>
    <property type="match status" value="1"/>
</dbReference>
<dbReference type="Gene3D" id="3.90.1150.10">
    <property type="entry name" value="Aspartate Aminotransferase, domain 1"/>
    <property type="match status" value="1"/>
</dbReference>
<evidence type="ECO:0000256" key="4">
    <source>
        <dbReference type="ARBA" id="ARBA00022898"/>
    </source>
</evidence>
<evidence type="ECO:0000256" key="7">
    <source>
        <dbReference type="HAMAP-Rule" id="MF_01376"/>
    </source>
</evidence>
<protein>
    <recommendedName>
        <fullName evidence="7">2-aminoethylphosphonate--pyruvate transaminase</fullName>
        <ecNumber evidence="7">2.6.1.37</ecNumber>
    </recommendedName>
    <alternativeName>
        <fullName evidence="7">2-aminoethylphosphonate aminotransferase</fullName>
    </alternativeName>
    <alternativeName>
        <fullName evidence="7">AEP transaminase</fullName>
        <shortName evidence="7">AEPT</shortName>
    </alternativeName>
</protein>
<feature type="domain" description="Aminotransferase class V" evidence="10">
    <location>
        <begin position="31"/>
        <end position="285"/>
    </location>
</feature>
<keyword evidence="12" id="KW-1185">Reference proteome</keyword>
<evidence type="ECO:0000256" key="5">
    <source>
        <dbReference type="ARBA" id="ARBA00023317"/>
    </source>
</evidence>
<dbReference type="InterPro" id="IPR000192">
    <property type="entry name" value="Aminotrans_V_dom"/>
</dbReference>
<comment type="cofactor">
    <cofactor evidence="1 7 9">
        <name>pyridoxal 5'-phosphate</name>
        <dbReference type="ChEBI" id="CHEBI:597326"/>
    </cofactor>
</comment>
<dbReference type="HOGENOM" id="CLU_027686_3_1_4"/>
<evidence type="ECO:0000256" key="2">
    <source>
        <dbReference type="ARBA" id="ARBA00022576"/>
    </source>
</evidence>
<dbReference type="InterPro" id="IPR012703">
    <property type="entry name" value="NH2EtPonate_pyrv_transaminase"/>
</dbReference>
<reference evidence="11 12" key="2">
    <citation type="journal article" date="2016" name="Appl. Microbiol. Biotechnol.">
        <title>Mutations improving production and secretion of extracellular lipase by Burkholderia glumae PG1.</title>
        <authorList>
            <person name="Knapp A."/>
            <person name="Voget S."/>
            <person name="Gao R."/>
            <person name="Zaburannyi N."/>
            <person name="Krysciak D."/>
            <person name="Breuer M."/>
            <person name="Hauer B."/>
            <person name="Streit W.R."/>
            <person name="Muller R."/>
            <person name="Daniel R."/>
            <person name="Jaeger K.E."/>
        </authorList>
    </citation>
    <scope>NUCLEOTIDE SEQUENCE [LARGE SCALE GENOMIC DNA]</scope>
    <source>
        <strain evidence="11 12">PG1</strain>
    </source>
</reference>
<dbReference type="PIRSF" id="PIRSF000524">
    <property type="entry name" value="SPT"/>
    <property type="match status" value="1"/>
</dbReference>
<dbReference type="NCBIfam" id="TIGR03301">
    <property type="entry name" value="PhnW-AepZ"/>
    <property type="match status" value="1"/>
</dbReference>
<evidence type="ECO:0000313" key="11">
    <source>
        <dbReference type="EMBL" id="AJK49253.1"/>
    </source>
</evidence>
<dbReference type="Proteomes" id="UP000031838">
    <property type="component" value="Chromosome 2"/>
</dbReference>
<dbReference type="InterPro" id="IPR015421">
    <property type="entry name" value="PyrdxlP-dep_Trfase_major"/>
</dbReference>
<comment type="catalytic activity">
    <reaction evidence="6 7">
        <text>(2-aminoethyl)phosphonate + pyruvate = phosphonoacetaldehyde + L-alanine</text>
        <dbReference type="Rhea" id="RHEA:17021"/>
        <dbReference type="ChEBI" id="CHEBI:15361"/>
        <dbReference type="ChEBI" id="CHEBI:57418"/>
        <dbReference type="ChEBI" id="CHEBI:57972"/>
        <dbReference type="ChEBI" id="CHEBI:58383"/>
        <dbReference type="EC" id="2.6.1.37"/>
    </reaction>
</comment>
<evidence type="ECO:0000256" key="8">
    <source>
        <dbReference type="PIRSR" id="PIRSR000524-1"/>
    </source>
</evidence>
<dbReference type="PANTHER" id="PTHR42778:SF1">
    <property type="entry name" value="2-AMINOETHYLPHOSPHONATE--PYRUVATE TRANSAMINASE"/>
    <property type="match status" value="1"/>
</dbReference>
<proteinExistence type="inferred from homology"/>
<dbReference type="PANTHER" id="PTHR42778">
    <property type="entry name" value="2-AMINOETHYLPHOSPHONATE--PYRUVATE TRANSAMINASE"/>
    <property type="match status" value="1"/>
</dbReference>
<dbReference type="InterPro" id="IPR015422">
    <property type="entry name" value="PyrdxlP-dep_Trfase_small"/>
</dbReference>
<keyword evidence="5 7" id="KW-0670">Pyruvate</keyword>
<comment type="function">
    <text evidence="7">Involved in phosphonate degradation.</text>
</comment>
<feature type="modified residue" description="N6-(pyridoxal phosphate)lysine" evidence="7 9">
    <location>
        <position position="191"/>
    </location>
</feature>
<evidence type="ECO:0000259" key="10">
    <source>
        <dbReference type="Pfam" id="PF00266"/>
    </source>
</evidence>
<evidence type="ECO:0000256" key="9">
    <source>
        <dbReference type="PIRSR" id="PIRSR000524-50"/>
    </source>
</evidence>
<dbReference type="GO" id="GO:0047304">
    <property type="term" value="F:2-aminoethylphosphonate-pyruvate transaminase activity"/>
    <property type="evidence" value="ECO:0007669"/>
    <property type="project" value="UniProtKB-UniRule"/>
</dbReference>
<organism evidence="11 12">
    <name type="scientific">Burkholderia plantarii</name>
    <dbReference type="NCBI Taxonomy" id="41899"/>
    <lineage>
        <taxon>Bacteria</taxon>
        <taxon>Pseudomonadati</taxon>
        <taxon>Pseudomonadota</taxon>
        <taxon>Betaproteobacteria</taxon>
        <taxon>Burkholderiales</taxon>
        <taxon>Burkholderiaceae</taxon>
        <taxon>Burkholderia</taxon>
    </lineage>
</organism>
<feature type="binding site" evidence="8">
    <location>
        <position position="332"/>
    </location>
    <ligand>
        <name>substrate</name>
    </ligand>
</feature>
<comment type="similarity">
    <text evidence="7">Belongs to the class-V pyridoxal-phosphate-dependent aminotransferase family. PhnW subfamily.</text>
</comment>
<dbReference type="SUPFAM" id="SSF53383">
    <property type="entry name" value="PLP-dependent transferases"/>
    <property type="match status" value="1"/>
</dbReference>
<gene>
    <name evidence="7" type="primary">phnW</name>
    <name evidence="11" type="ORF">BGL_2c11750</name>
</gene>
<evidence type="ECO:0000256" key="3">
    <source>
        <dbReference type="ARBA" id="ARBA00022679"/>
    </source>
</evidence>
<dbReference type="InterPro" id="IPR024169">
    <property type="entry name" value="SP_NH2Trfase/AEP_transaminase"/>
</dbReference>
<dbReference type="KEGG" id="bgp:BGL_2c11750"/>
<dbReference type="AlphaFoldDB" id="A0A0B6S0S7"/>
<evidence type="ECO:0000313" key="12">
    <source>
        <dbReference type="Proteomes" id="UP000031838"/>
    </source>
</evidence>
<sequence>MMLLLNPGPVTLTERVRQSLLQTDLCHRESEFFDLQDEARARLVAAYSLDPAEWQAVLMTGSGTAAVESMIAALVPEDGKLLVIENGVYGDRIAQIAKQYRIAHEVLKHEWMEAPDLARVEAALAGDRAITHVAVIHHETTTGRLNALGPIAGLCRKHGARLLVDGVSSFGAEAIEFGDDVLDAVAATANKCLHGVPGAAFVIVRGAALARAASRTYYLDLARLAKLQAQRNTPFTPSVHAYYALVEALREFEDEGGWQARHARYRALADQVRDGLAARGMSLVLPDGESSVVLRAYTLPAGVGYETLHDGLKARGFVIYAGQGGLSASLFRVSTMGAITPADIDRLLEGFSALTR</sequence>
<evidence type="ECO:0000256" key="6">
    <source>
        <dbReference type="ARBA" id="ARBA00049460"/>
    </source>
</evidence>
<dbReference type="EMBL" id="CP002581">
    <property type="protein sequence ID" value="AJK49253.1"/>
    <property type="molecule type" value="Genomic_DNA"/>
</dbReference>
<keyword evidence="2 7" id="KW-0032">Aminotransferase</keyword>
<keyword evidence="4 7" id="KW-0663">Pyridoxal phosphate</keyword>
<dbReference type="GO" id="GO:0019700">
    <property type="term" value="P:organic phosphonate catabolic process"/>
    <property type="evidence" value="ECO:0007669"/>
    <property type="project" value="InterPro"/>
</dbReference>
<name>A0A0B6S0S7_BURPL</name>
<dbReference type="EC" id="2.6.1.37" evidence="7"/>
<accession>A0A0B6S0S7</accession>
<keyword evidence="3 7" id="KW-0808">Transferase</keyword>